<comment type="caution">
    <text evidence="1">The sequence shown here is derived from an EMBL/GenBank/DDBJ whole genome shotgun (WGS) entry which is preliminary data.</text>
</comment>
<dbReference type="GO" id="GO:0016740">
    <property type="term" value="F:transferase activity"/>
    <property type="evidence" value="ECO:0007669"/>
    <property type="project" value="UniProtKB-KW"/>
</dbReference>
<protein>
    <submittedName>
        <fullName evidence="1">Nucleotidyltransferase</fullName>
    </submittedName>
</protein>
<accession>A0A844FBF0</accession>
<dbReference type="RefSeq" id="WP_004607898.1">
    <property type="nucleotide sequence ID" value="NZ_AP024846.1"/>
</dbReference>
<dbReference type="SUPFAM" id="SSF81593">
    <property type="entry name" value="Nucleotidyltransferase substrate binding subunit/domain"/>
    <property type="match status" value="1"/>
</dbReference>
<proteinExistence type="predicted"/>
<dbReference type="GeneID" id="62695623"/>
<keyword evidence="1" id="KW-0808">Transferase</keyword>
<dbReference type="NCBIfam" id="TIGR01987">
    <property type="entry name" value="HI0074"/>
    <property type="match status" value="1"/>
</dbReference>
<name>A0A844FBF0_CLOSV</name>
<sequence>MKKFDNFCLALENLNDVYNYDEPYENVVLTGLVALYEICFEQSWKAMKEILEYSGFEESATGSPRQVLKTAYKAGLIKDEKVWIEALASRNNVAHAYNKAIALDIVKAVRDRYYGMFEELKKEVEKKWI</sequence>
<organism evidence="1 2">
    <name type="scientific">Clostridium scindens (strain JCM 10418 / VPI 12708)</name>
    <dbReference type="NCBI Taxonomy" id="29347"/>
    <lineage>
        <taxon>Bacteria</taxon>
        <taxon>Bacillati</taxon>
        <taxon>Bacillota</taxon>
        <taxon>Clostridia</taxon>
        <taxon>Lachnospirales</taxon>
        <taxon>Lachnospiraceae</taxon>
    </lineage>
</organism>
<dbReference type="EMBL" id="VUMB01000009">
    <property type="protein sequence ID" value="MSS39874.1"/>
    <property type="molecule type" value="Genomic_DNA"/>
</dbReference>
<dbReference type="AlphaFoldDB" id="A0A844FBF0"/>
<dbReference type="Proteomes" id="UP000462363">
    <property type="component" value="Unassembled WGS sequence"/>
</dbReference>
<evidence type="ECO:0000313" key="2">
    <source>
        <dbReference type="Proteomes" id="UP000462363"/>
    </source>
</evidence>
<gene>
    <name evidence="1" type="ORF">FYJ37_05810</name>
</gene>
<evidence type="ECO:0000313" key="1">
    <source>
        <dbReference type="EMBL" id="MSS39874.1"/>
    </source>
</evidence>
<dbReference type="Gene3D" id="1.20.120.330">
    <property type="entry name" value="Nucleotidyltransferases domain 2"/>
    <property type="match status" value="1"/>
</dbReference>
<reference evidence="1 2" key="1">
    <citation type="submission" date="2019-08" db="EMBL/GenBank/DDBJ databases">
        <title>In-depth cultivation of the pig gut microbiome towards novel bacterial diversity and tailored functional studies.</title>
        <authorList>
            <person name="Wylensek D."/>
            <person name="Hitch T.C.A."/>
            <person name="Clavel T."/>
        </authorList>
    </citation>
    <scope>NUCLEOTIDE SEQUENCE [LARGE SCALE GENOMIC DNA]</scope>
    <source>
        <strain evidence="1 2">BL-389-WT-3D</strain>
    </source>
</reference>
<dbReference type="Pfam" id="PF08780">
    <property type="entry name" value="NTase_sub_bind"/>
    <property type="match status" value="1"/>
</dbReference>
<dbReference type="InterPro" id="IPR010235">
    <property type="entry name" value="HepT"/>
</dbReference>